<evidence type="ECO:0000259" key="3">
    <source>
        <dbReference type="Pfam" id="PF13629"/>
    </source>
</evidence>
<name>A0ABU0YRX5_9PROT</name>
<keyword evidence="5" id="KW-1185">Reference proteome</keyword>
<keyword evidence="2" id="KW-0732">Signal</keyword>
<dbReference type="Pfam" id="PF13629">
    <property type="entry name" value="T2SS-T3SS_pil_N"/>
    <property type="match status" value="1"/>
</dbReference>
<protein>
    <submittedName>
        <fullName evidence="4">Pilus assembly protein N-terminal domain-containing protein</fullName>
    </submittedName>
</protein>
<evidence type="ECO:0000256" key="2">
    <source>
        <dbReference type="SAM" id="SignalP"/>
    </source>
</evidence>
<evidence type="ECO:0000313" key="4">
    <source>
        <dbReference type="EMBL" id="MDQ7249900.1"/>
    </source>
</evidence>
<evidence type="ECO:0000313" key="5">
    <source>
        <dbReference type="Proteomes" id="UP001230156"/>
    </source>
</evidence>
<comment type="caution">
    <text evidence="4">The sequence shown here is derived from an EMBL/GenBank/DDBJ whole genome shotgun (WGS) entry which is preliminary data.</text>
</comment>
<reference evidence="5" key="1">
    <citation type="submission" date="2023-08" db="EMBL/GenBank/DDBJ databases">
        <title>Rhodospirillaceae gen. nov., a novel taxon isolated from the Yangtze River Yuezi River estuary sludge.</title>
        <authorList>
            <person name="Ruan L."/>
        </authorList>
    </citation>
    <scope>NUCLEOTIDE SEQUENCE [LARGE SCALE GENOMIC DNA]</scope>
    <source>
        <strain evidence="5">R-7</strain>
    </source>
</reference>
<dbReference type="RefSeq" id="WP_379958439.1">
    <property type="nucleotide sequence ID" value="NZ_JAUYVI010000006.1"/>
</dbReference>
<feature type="signal peptide" evidence="2">
    <location>
        <begin position="1"/>
        <end position="20"/>
    </location>
</feature>
<dbReference type="InterPro" id="IPR032789">
    <property type="entry name" value="T2SS-T3SS_pil_N"/>
</dbReference>
<proteinExistence type="predicted"/>
<feature type="compositionally biased region" description="Low complexity" evidence="1">
    <location>
        <begin position="133"/>
        <end position="177"/>
    </location>
</feature>
<sequence>MRRLFILLPMLVLASTAALADGLNLNWREARVVKLAKPATSIVVGDPTVADVTLDTPDTIIVFGKTPGETNILVLSDKQELLLDWPVVVSPITARHVSVLNASGDEAPTEVLYACGTERCARVLSPTDVQFRSSASTSTSSDTGASTTASTSQTTTSTGSLNQTGGGAAAPATDAQP</sequence>
<dbReference type="InterPro" id="IPR010916">
    <property type="entry name" value="TonB_box_CS"/>
</dbReference>
<evidence type="ECO:0000256" key="1">
    <source>
        <dbReference type="SAM" id="MobiDB-lite"/>
    </source>
</evidence>
<gene>
    <name evidence="4" type="ORF">Q8A70_19580</name>
</gene>
<feature type="domain" description="Pilus formation protein N-terminal" evidence="3">
    <location>
        <begin position="21"/>
        <end position="90"/>
    </location>
</feature>
<organism evidence="4 5">
    <name type="scientific">Dongia sedimenti</name>
    <dbReference type="NCBI Taxonomy" id="3064282"/>
    <lineage>
        <taxon>Bacteria</taxon>
        <taxon>Pseudomonadati</taxon>
        <taxon>Pseudomonadota</taxon>
        <taxon>Alphaproteobacteria</taxon>
        <taxon>Rhodospirillales</taxon>
        <taxon>Dongiaceae</taxon>
        <taxon>Dongia</taxon>
    </lineage>
</organism>
<accession>A0ABU0YRX5</accession>
<feature type="chain" id="PRO_5046706717" evidence="2">
    <location>
        <begin position="21"/>
        <end position="177"/>
    </location>
</feature>
<dbReference type="EMBL" id="JAUYVI010000006">
    <property type="protein sequence ID" value="MDQ7249900.1"/>
    <property type="molecule type" value="Genomic_DNA"/>
</dbReference>
<dbReference type="Proteomes" id="UP001230156">
    <property type="component" value="Unassembled WGS sequence"/>
</dbReference>
<feature type="region of interest" description="Disordered" evidence="1">
    <location>
        <begin position="132"/>
        <end position="177"/>
    </location>
</feature>
<dbReference type="PROSITE" id="PS00430">
    <property type="entry name" value="TONB_DEPENDENT_REC_1"/>
    <property type="match status" value="1"/>
</dbReference>